<keyword evidence="3" id="KW-0788">Thiol protease</keyword>
<evidence type="ECO:0000313" key="4">
    <source>
        <dbReference type="EMBL" id="MFD1798349.1"/>
    </source>
</evidence>
<organism evidence="4 5">
    <name type="scientific">Carnobacterium antarcticum</name>
    <dbReference type="NCBI Taxonomy" id="2126436"/>
    <lineage>
        <taxon>Bacteria</taxon>
        <taxon>Bacillati</taxon>
        <taxon>Bacillota</taxon>
        <taxon>Bacilli</taxon>
        <taxon>Lactobacillales</taxon>
        <taxon>Carnobacteriaceae</taxon>
        <taxon>Carnobacterium</taxon>
    </lineage>
</organism>
<evidence type="ECO:0000256" key="2">
    <source>
        <dbReference type="ARBA" id="ARBA00022801"/>
    </source>
</evidence>
<dbReference type="InterPro" id="IPR042007">
    <property type="entry name" value="Sortase_A"/>
</dbReference>
<name>A0ABW4NIW0_9LACT</name>
<dbReference type="InterPro" id="IPR023365">
    <property type="entry name" value="Sortase_dom-sf"/>
</dbReference>
<dbReference type="NCBIfam" id="TIGR01076">
    <property type="entry name" value="sortase_fam"/>
    <property type="match status" value="1"/>
</dbReference>
<evidence type="ECO:0000256" key="1">
    <source>
        <dbReference type="ARBA" id="ARBA00022670"/>
    </source>
</evidence>
<accession>A0ABW4NIW0</accession>
<dbReference type="RefSeq" id="WP_156413266.1">
    <property type="nucleotide sequence ID" value="NZ_JBHSQC010000011.1"/>
</dbReference>
<dbReference type="SUPFAM" id="SSF63817">
    <property type="entry name" value="Sortase"/>
    <property type="match status" value="1"/>
</dbReference>
<dbReference type="Gene3D" id="2.40.260.10">
    <property type="entry name" value="Sortase"/>
    <property type="match status" value="1"/>
</dbReference>
<dbReference type="Proteomes" id="UP001597285">
    <property type="component" value="Unassembled WGS sequence"/>
</dbReference>
<keyword evidence="1" id="KW-0645">Protease</keyword>
<proteinExistence type="predicted"/>
<sequence length="192" mass="21812">MKHKLVSWMNQHYLKQELTLATVERNQQVASTFDYDSIENLDLKTIVKASQKIQDMPIVGKLVIPTAKIDMPIIKGVSNEGLAVGAVTLAPDQTMGEGNYTLAGNYLDNSNLLFGPLHQLKKGQKIYMTDLEMVYIYVMTSSLTVDSKEIPLWDEQIDEKMLTLITCNLTEQQRYVLRAKFIEKVPREGFLL</sequence>
<dbReference type="EMBL" id="JBHUFF010000002">
    <property type="protein sequence ID" value="MFD1798349.1"/>
    <property type="molecule type" value="Genomic_DNA"/>
</dbReference>
<keyword evidence="2" id="KW-0378">Hydrolase</keyword>
<comment type="caution">
    <text evidence="4">The sequence shown here is derived from an EMBL/GenBank/DDBJ whole genome shotgun (WGS) entry which is preliminary data.</text>
</comment>
<evidence type="ECO:0000256" key="3">
    <source>
        <dbReference type="ARBA" id="ARBA00022807"/>
    </source>
</evidence>
<dbReference type="InterPro" id="IPR005754">
    <property type="entry name" value="Sortase"/>
</dbReference>
<reference evidence="5" key="1">
    <citation type="journal article" date="2019" name="Int. J. Syst. Evol. Microbiol.">
        <title>The Global Catalogue of Microorganisms (GCM) 10K type strain sequencing project: providing services to taxonomists for standard genome sequencing and annotation.</title>
        <authorList>
            <consortium name="The Broad Institute Genomics Platform"/>
            <consortium name="The Broad Institute Genome Sequencing Center for Infectious Disease"/>
            <person name="Wu L."/>
            <person name="Ma J."/>
        </authorList>
    </citation>
    <scope>NUCLEOTIDE SEQUENCE [LARGE SCALE GENOMIC DNA]</scope>
    <source>
        <strain evidence="5">KCTC 42143</strain>
    </source>
</reference>
<dbReference type="CDD" id="cd06165">
    <property type="entry name" value="Sortase_A"/>
    <property type="match status" value="1"/>
</dbReference>
<dbReference type="Pfam" id="PF04203">
    <property type="entry name" value="Sortase"/>
    <property type="match status" value="1"/>
</dbReference>
<evidence type="ECO:0000313" key="5">
    <source>
        <dbReference type="Proteomes" id="UP001597285"/>
    </source>
</evidence>
<keyword evidence="5" id="KW-1185">Reference proteome</keyword>
<protein>
    <submittedName>
        <fullName evidence="4">Class A sortase</fullName>
    </submittedName>
</protein>
<gene>
    <name evidence="4" type="ORF">ACFSBK_00525</name>
</gene>